<keyword evidence="5" id="KW-1185">Reference proteome</keyword>
<evidence type="ECO:0000256" key="2">
    <source>
        <dbReference type="PIRSR" id="PIRSR005962-1"/>
    </source>
</evidence>
<dbReference type="Pfam" id="PF07687">
    <property type="entry name" value="M20_dimer"/>
    <property type="match status" value="1"/>
</dbReference>
<dbReference type="InterPro" id="IPR002933">
    <property type="entry name" value="Peptidase_M20"/>
</dbReference>
<evidence type="ECO:0000256" key="1">
    <source>
        <dbReference type="ARBA" id="ARBA00022801"/>
    </source>
</evidence>
<evidence type="ECO:0000313" key="5">
    <source>
        <dbReference type="Proteomes" id="UP000228945"/>
    </source>
</evidence>
<dbReference type="KEGG" id="cmb:CSW64_00170"/>
<dbReference type="SUPFAM" id="SSF55031">
    <property type="entry name" value="Bacterial exopeptidase dimerisation domain"/>
    <property type="match status" value="1"/>
</dbReference>
<dbReference type="Gene3D" id="3.30.70.360">
    <property type="match status" value="1"/>
</dbReference>
<dbReference type="PANTHER" id="PTHR11014">
    <property type="entry name" value="PEPTIDASE M20 FAMILY MEMBER"/>
    <property type="match status" value="1"/>
</dbReference>
<protein>
    <submittedName>
        <fullName evidence="4">Amidohydrolase</fullName>
    </submittedName>
</protein>
<feature type="binding site" evidence="2">
    <location>
        <position position="109"/>
    </location>
    <ligand>
        <name>Mn(2+)</name>
        <dbReference type="ChEBI" id="CHEBI:29035"/>
        <label>2</label>
    </ligand>
</feature>
<dbReference type="PANTHER" id="PTHR11014:SF63">
    <property type="entry name" value="METALLOPEPTIDASE, PUTATIVE (AFU_ORTHOLOGUE AFUA_6G09600)-RELATED"/>
    <property type="match status" value="1"/>
</dbReference>
<sequence>MNALTIDREGWTAAGDAQLHDAIELRRSIHMEPELGLHLPKTTEKVLKALEGLPLEIRQGPSTTGVLAILRGSPNGRTVLLRGDMDALPLTEDTGLDFSSKVQGAMHACGHDTHVAMLAGAAKALCAKRDQLNGTVMFMFQPGEEGHHGARFMLEDGLIDPLPDAAFALHISPNMPTGVFAGRAGALLASSDVIDIRVVGAGGHASTPQDANDPIPVACEIVQALQTFVTRKISVFDPAVITIAQIVAGTTNNIIPEDAHMKGTLRTLSEATREKAHEGIRRVAAHVAAAHGCTAEVHIERGFPVTVCTPKEVELAERTAKALYGDGAWMTMPAPFMGAEDFSYVLQKAPGAMAFLGAAPVGAGGDWRACCALHSNRMTLDEQVMARGIAMHCAFAEAVLAGALSD</sequence>
<name>A0A2D2ASG5_9CAUL</name>
<keyword evidence="2" id="KW-0464">Manganese</keyword>
<dbReference type="GO" id="GO:0019877">
    <property type="term" value="P:diaminopimelate biosynthetic process"/>
    <property type="evidence" value="ECO:0007669"/>
    <property type="project" value="UniProtKB-ARBA"/>
</dbReference>
<dbReference type="GO" id="GO:0050118">
    <property type="term" value="F:N-acetyldiaminopimelate deacetylase activity"/>
    <property type="evidence" value="ECO:0007669"/>
    <property type="project" value="UniProtKB-ARBA"/>
</dbReference>
<feature type="binding site" evidence="2">
    <location>
        <position position="145"/>
    </location>
    <ligand>
        <name>Mn(2+)</name>
        <dbReference type="ChEBI" id="CHEBI:29035"/>
        <label>2</label>
    </ligand>
</feature>
<feature type="binding site" evidence="2">
    <location>
        <position position="111"/>
    </location>
    <ligand>
        <name>Mn(2+)</name>
        <dbReference type="ChEBI" id="CHEBI:29035"/>
        <label>2</label>
    </ligand>
</feature>
<dbReference type="InterPro" id="IPR017439">
    <property type="entry name" value="Amidohydrolase"/>
</dbReference>
<dbReference type="GO" id="GO:0046872">
    <property type="term" value="F:metal ion binding"/>
    <property type="evidence" value="ECO:0007669"/>
    <property type="project" value="UniProtKB-KW"/>
</dbReference>
<dbReference type="RefSeq" id="WP_099620188.1">
    <property type="nucleotide sequence ID" value="NZ_CP024201.1"/>
</dbReference>
<dbReference type="AlphaFoldDB" id="A0A2D2ASG5"/>
<dbReference type="InterPro" id="IPR011650">
    <property type="entry name" value="Peptidase_M20_dimer"/>
</dbReference>
<keyword evidence="2" id="KW-0479">Metal-binding</keyword>
<comment type="cofactor">
    <cofactor evidence="2">
        <name>Mn(2+)</name>
        <dbReference type="ChEBI" id="CHEBI:29035"/>
    </cofactor>
    <text evidence="2">The Mn(2+) ion enhances activity.</text>
</comment>
<feature type="domain" description="Peptidase M20 dimerisation" evidence="3">
    <location>
        <begin position="195"/>
        <end position="289"/>
    </location>
</feature>
<gene>
    <name evidence="4" type="ORF">CSW64_00170</name>
</gene>
<dbReference type="SUPFAM" id="SSF53187">
    <property type="entry name" value="Zn-dependent exopeptidases"/>
    <property type="match status" value="1"/>
</dbReference>
<dbReference type="PIRSF" id="PIRSF005962">
    <property type="entry name" value="Pept_M20D_amidohydro"/>
    <property type="match status" value="1"/>
</dbReference>
<dbReference type="FunFam" id="3.30.70.360:FF:000001">
    <property type="entry name" value="N-acetyldiaminopimelate deacetylase"/>
    <property type="match status" value="1"/>
</dbReference>
<accession>A0A2D2ASG5</accession>
<dbReference type="Pfam" id="PF01546">
    <property type="entry name" value="Peptidase_M20"/>
    <property type="match status" value="1"/>
</dbReference>
<keyword evidence="1 4" id="KW-0378">Hydrolase</keyword>
<proteinExistence type="predicted"/>
<organism evidence="4 5">
    <name type="scientific">Caulobacter mirabilis</name>
    <dbReference type="NCBI Taxonomy" id="69666"/>
    <lineage>
        <taxon>Bacteria</taxon>
        <taxon>Pseudomonadati</taxon>
        <taxon>Pseudomonadota</taxon>
        <taxon>Alphaproteobacteria</taxon>
        <taxon>Caulobacterales</taxon>
        <taxon>Caulobacteraceae</taxon>
        <taxon>Caulobacter</taxon>
    </lineage>
</organism>
<feature type="binding site" evidence="2">
    <location>
        <position position="170"/>
    </location>
    <ligand>
        <name>Mn(2+)</name>
        <dbReference type="ChEBI" id="CHEBI:29035"/>
        <label>2</label>
    </ligand>
</feature>
<dbReference type="EMBL" id="CP024201">
    <property type="protein sequence ID" value="ATQ40931.1"/>
    <property type="molecule type" value="Genomic_DNA"/>
</dbReference>
<dbReference type="Gene3D" id="3.40.630.10">
    <property type="entry name" value="Zn peptidases"/>
    <property type="match status" value="1"/>
</dbReference>
<reference evidence="4 5" key="1">
    <citation type="submission" date="2017-10" db="EMBL/GenBank/DDBJ databases">
        <title>Genome sequence of Caulobacter mirabilis FWC38.</title>
        <authorList>
            <person name="Fiebig A."/>
            <person name="Crosson S."/>
        </authorList>
    </citation>
    <scope>NUCLEOTIDE SEQUENCE [LARGE SCALE GENOMIC DNA]</scope>
    <source>
        <strain evidence="4 5">FWC 38</strain>
    </source>
</reference>
<feature type="binding site" evidence="2">
    <location>
        <position position="374"/>
    </location>
    <ligand>
        <name>Mn(2+)</name>
        <dbReference type="ChEBI" id="CHEBI:29035"/>
        <label>2</label>
    </ligand>
</feature>
<dbReference type="InterPro" id="IPR036264">
    <property type="entry name" value="Bact_exopeptidase_dim_dom"/>
</dbReference>
<dbReference type="CDD" id="cd03886">
    <property type="entry name" value="M20_Acy1"/>
    <property type="match status" value="1"/>
</dbReference>
<dbReference type="OrthoDB" id="9777385at2"/>
<dbReference type="NCBIfam" id="TIGR01891">
    <property type="entry name" value="amidohydrolases"/>
    <property type="match status" value="1"/>
</dbReference>
<dbReference type="Proteomes" id="UP000228945">
    <property type="component" value="Chromosome"/>
</dbReference>
<evidence type="ECO:0000313" key="4">
    <source>
        <dbReference type="EMBL" id="ATQ40931.1"/>
    </source>
</evidence>
<evidence type="ECO:0000259" key="3">
    <source>
        <dbReference type="Pfam" id="PF07687"/>
    </source>
</evidence>